<feature type="domain" description="ABC3 transporter permease C-terminal" evidence="7">
    <location>
        <begin position="341"/>
        <end position="462"/>
    </location>
</feature>
<evidence type="ECO:0000259" key="7">
    <source>
        <dbReference type="Pfam" id="PF02687"/>
    </source>
</evidence>
<feature type="transmembrane region" description="Helical" evidence="6">
    <location>
        <begin position="115"/>
        <end position="137"/>
    </location>
</feature>
<feature type="transmembrane region" description="Helical" evidence="6">
    <location>
        <begin position="231"/>
        <end position="251"/>
    </location>
</feature>
<reference evidence="8 9" key="1">
    <citation type="submission" date="2018-11" db="EMBL/GenBank/DDBJ databases">
        <title>Cryobacterium sp. nov., isolated from rhizosphere soil of lettuce.</title>
        <authorList>
            <person name="Wang Y."/>
        </authorList>
    </citation>
    <scope>NUCLEOTIDE SEQUENCE [LARGE SCALE GENOMIC DNA]</scope>
    <source>
        <strain evidence="8 9">NEAU-85</strain>
    </source>
</reference>
<feature type="transmembrane region" description="Helical" evidence="6">
    <location>
        <begin position="331"/>
        <end position="355"/>
    </location>
</feature>
<dbReference type="Pfam" id="PF02687">
    <property type="entry name" value="FtsX"/>
    <property type="match status" value="2"/>
</dbReference>
<organism evidence="8 9">
    <name type="scientific">Cryobacterium tepidiphilum</name>
    <dbReference type="NCBI Taxonomy" id="2486026"/>
    <lineage>
        <taxon>Bacteria</taxon>
        <taxon>Bacillati</taxon>
        <taxon>Actinomycetota</taxon>
        <taxon>Actinomycetes</taxon>
        <taxon>Micrococcales</taxon>
        <taxon>Microbacteriaceae</taxon>
        <taxon>Cryobacterium</taxon>
    </lineage>
</organism>
<feature type="domain" description="ABC3 transporter permease C-terminal" evidence="7">
    <location>
        <begin position="62"/>
        <end position="173"/>
    </location>
</feature>
<keyword evidence="4 6" id="KW-1133">Transmembrane helix</keyword>
<evidence type="ECO:0000256" key="6">
    <source>
        <dbReference type="SAM" id="Phobius"/>
    </source>
</evidence>
<proteinExistence type="predicted"/>
<dbReference type="PANTHER" id="PTHR30287:SF1">
    <property type="entry name" value="INNER MEMBRANE PROTEIN"/>
    <property type="match status" value="1"/>
</dbReference>
<dbReference type="OrthoDB" id="9780560at2"/>
<evidence type="ECO:0000256" key="3">
    <source>
        <dbReference type="ARBA" id="ARBA00022692"/>
    </source>
</evidence>
<evidence type="ECO:0000256" key="4">
    <source>
        <dbReference type="ARBA" id="ARBA00022989"/>
    </source>
</evidence>
<comment type="caution">
    <text evidence="8">The sequence shown here is derived from an EMBL/GenBank/DDBJ whole genome shotgun (WGS) entry which is preliminary data.</text>
</comment>
<gene>
    <name evidence="8" type="ORF">EEJ31_11790</name>
</gene>
<sequence>MSAPRRLMAGGREHRSSILVAALSSAFGVVLLQVTDALATMIGADDVSGHGSVAMALAIVAFVFIAIAVYVGAIVTANTFATIIAGRTRTIALLRLVGASSRTLRRAVAGEGFRVGIVGAAAGALIGTGVSFTVLRISVARDLIPDLDYALVTPVVAAPIVIVVLSTWLASWVGSHRVLNVQPIQALGAAQELSYDEARHRPVRNALALCLAALGLAFLAGGVAVGLVSAVGVLIGLIGGLLSFTGLILGAHRVMPPVLRLAARLTPRSAASRLAAANALRYPERSSRATIGLVIGVTLITMFAVAGQSYQDMMHRAQEAQPELYQGVDQVVAVTVAIFSVLIGFSALIAAVGMVNNLALSVLQRTRELGLLRALGFTATQVRQMILAESAQMTIAAVGLGLVLGVFYGWAGAQSLLGWQDGVGLIWPSVPWLLVVACVVGAAALTLVASVSPARRATTVSPIVALAAD</sequence>
<protein>
    <submittedName>
        <fullName evidence="8">ABC transporter permease</fullName>
    </submittedName>
</protein>
<feature type="transmembrane region" description="Helical" evidence="6">
    <location>
        <begin position="431"/>
        <end position="451"/>
    </location>
</feature>
<evidence type="ECO:0000313" key="8">
    <source>
        <dbReference type="EMBL" id="RNE58541.1"/>
    </source>
</evidence>
<dbReference type="PANTHER" id="PTHR30287">
    <property type="entry name" value="MEMBRANE COMPONENT OF PREDICTED ABC SUPERFAMILY METABOLITE UPTAKE TRANSPORTER"/>
    <property type="match status" value="1"/>
</dbReference>
<dbReference type="RefSeq" id="WP_123046488.1">
    <property type="nucleotide sequence ID" value="NZ_RDSR01000022.1"/>
</dbReference>
<feature type="transmembrane region" description="Helical" evidence="6">
    <location>
        <begin position="53"/>
        <end position="86"/>
    </location>
</feature>
<dbReference type="AlphaFoldDB" id="A0A3M8KZ21"/>
<keyword evidence="9" id="KW-1185">Reference proteome</keyword>
<dbReference type="GO" id="GO:0005886">
    <property type="term" value="C:plasma membrane"/>
    <property type="evidence" value="ECO:0007669"/>
    <property type="project" value="UniProtKB-SubCell"/>
</dbReference>
<feature type="transmembrane region" description="Helical" evidence="6">
    <location>
        <begin position="291"/>
        <end position="311"/>
    </location>
</feature>
<evidence type="ECO:0000256" key="2">
    <source>
        <dbReference type="ARBA" id="ARBA00022475"/>
    </source>
</evidence>
<dbReference type="InterPro" id="IPR003838">
    <property type="entry name" value="ABC3_permease_C"/>
</dbReference>
<feature type="transmembrane region" description="Helical" evidence="6">
    <location>
        <begin position="206"/>
        <end position="225"/>
    </location>
</feature>
<evidence type="ECO:0000313" key="9">
    <source>
        <dbReference type="Proteomes" id="UP000279859"/>
    </source>
</evidence>
<name>A0A3M8KZ21_9MICO</name>
<feature type="transmembrane region" description="Helical" evidence="6">
    <location>
        <begin position="393"/>
        <end position="411"/>
    </location>
</feature>
<dbReference type="Proteomes" id="UP000279859">
    <property type="component" value="Unassembled WGS sequence"/>
</dbReference>
<feature type="transmembrane region" description="Helical" evidence="6">
    <location>
        <begin position="149"/>
        <end position="170"/>
    </location>
</feature>
<accession>A0A3M8KZ21</accession>
<dbReference type="EMBL" id="RDSR01000022">
    <property type="protein sequence ID" value="RNE58541.1"/>
    <property type="molecule type" value="Genomic_DNA"/>
</dbReference>
<evidence type="ECO:0000256" key="1">
    <source>
        <dbReference type="ARBA" id="ARBA00004651"/>
    </source>
</evidence>
<keyword evidence="5 6" id="KW-0472">Membrane</keyword>
<comment type="subcellular location">
    <subcellularLocation>
        <location evidence="1">Cell membrane</location>
        <topology evidence="1">Multi-pass membrane protein</topology>
    </subcellularLocation>
</comment>
<evidence type="ECO:0000256" key="5">
    <source>
        <dbReference type="ARBA" id="ARBA00023136"/>
    </source>
</evidence>
<keyword evidence="3 6" id="KW-0812">Transmembrane</keyword>
<dbReference type="InterPro" id="IPR038766">
    <property type="entry name" value="Membrane_comp_ABC_pdt"/>
</dbReference>
<keyword evidence="2" id="KW-1003">Cell membrane</keyword>